<dbReference type="SUPFAM" id="SSF48264">
    <property type="entry name" value="Cytochrome P450"/>
    <property type="match status" value="1"/>
</dbReference>
<evidence type="ECO:0000313" key="7">
    <source>
        <dbReference type="EMBL" id="OWM70823.1"/>
    </source>
</evidence>
<dbReference type="AlphaFoldDB" id="A0A218WE61"/>
<dbReference type="EMBL" id="MTKT01004609">
    <property type="protein sequence ID" value="OWM70823.1"/>
    <property type="molecule type" value="Genomic_DNA"/>
</dbReference>
<dbReference type="Gene3D" id="1.10.630.10">
    <property type="entry name" value="Cytochrome P450"/>
    <property type="match status" value="1"/>
</dbReference>
<evidence type="ECO:0000313" key="8">
    <source>
        <dbReference type="Proteomes" id="UP000197138"/>
    </source>
</evidence>
<evidence type="ECO:0000256" key="4">
    <source>
        <dbReference type="ARBA" id="ARBA00023002"/>
    </source>
</evidence>
<keyword evidence="5" id="KW-0408">Iron</keyword>
<dbReference type="GO" id="GO:0005506">
    <property type="term" value="F:iron ion binding"/>
    <property type="evidence" value="ECO:0007669"/>
    <property type="project" value="InterPro"/>
</dbReference>
<evidence type="ECO:0000256" key="2">
    <source>
        <dbReference type="ARBA" id="ARBA00022617"/>
    </source>
</evidence>
<dbReference type="InterPro" id="IPR050651">
    <property type="entry name" value="Plant_Cytochrome_P450_Monoox"/>
</dbReference>
<keyword evidence="6" id="KW-0503">Monooxygenase</keyword>
<dbReference type="InterPro" id="IPR036396">
    <property type="entry name" value="Cyt_P450_sf"/>
</dbReference>
<dbReference type="GO" id="GO:0020037">
    <property type="term" value="F:heme binding"/>
    <property type="evidence" value="ECO:0007669"/>
    <property type="project" value="InterPro"/>
</dbReference>
<dbReference type="GO" id="GO:0016705">
    <property type="term" value="F:oxidoreductase activity, acting on paired donors, with incorporation or reduction of molecular oxygen"/>
    <property type="evidence" value="ECO:0007669"/>
    <property type="project" value="InterPro"/>
</dbReference>
<accession>A0A218WE61</accession>
<name>A0A218WE61_PUNGR</name>
<reference evidence="8" key="1">
    <citation type="journal article" date="2017" name="Plant J.">
        <title>The pomegranate (Punica granatum L.) genome and the genomics of punicalagin biosynthesis.</title>
        <authorList>
            <person name="Qin G."/>
            <person name="Xu C."/>
            <person name="Ming R."/>
            <person name="Tang H."/>
            <person name="Guyot R."/>
            <person name="Kramer E.M."/>
            <person name="Hu Y."/>
            <person name="Yi X."/>
            <person name="Qi Y."/>
            <person name="Xu X."/>
            <person name="Gao Z."/>
            <person name="Pan H."/>
            <person name="Jian J."/>
            <person name="Tian Y."/>
            <person name="Yue Z."/>
            <person name="Xu Y."/>
        </authorList>
    </citation>
    <scope>NUCLEOTIDE SEQUENCE [LARGE SCALE GENOMIC DNA]</scope>
    <source>
        <strain evidence="8">cv. Dabenzi</strain>
    </source>
</reference>
<evidence type="ECO:0000256" key="6">
    <source>
        <dbReference type="ARBA" id="ARBA00023033"/>
    </source>
</evidence>
<dbReference type="Pfam" id="PF00067">
    <property type="entry name" value="p450"/>
    <property type="match status" value="1"/>
</dbReference>
<keyword evidence="2" id="KW-0349">Heme</keyword>
<proteinExistence type="inferred from homology"/>
<dbReference type="GO" id="GO:0004497">
    <property type="term" value="F:monooxygenase activity"/>
    <property type="evidence" value="ECO:0007669"/>
    <property type="project" value="UniProtKB-KW"/>
</dbReference>
<organism evidence="7 8">
    <name type="scientific">Punica granatum</name>
    <name type="common">Pomegranate</name>
    <dbReference type="NCBI Taxonomy" id="22663"/>
    <lineage>
        <taxon>Eukaryota</taxon>
        <taxon>Viridiplantae</taxon>
        <taxon>Streptophyta</taxon>
        <taxon>Embryophyta</taxon>
        <taxon>Tracheophyta</taxon>
        <taxon>Spermatophyta</taxon>
        <taxon>Magnoliopsida</taxon>
        <taxon>eudicotyledons</taxon>
        <taxon>Gunneridae</taxon>
        <taxon>Pentapetalae</taxon>
        <taxon>rosids</taxon>
        <taxon>malvids</taxon>
        <taxon>Myrtales</taxon>
        <taxon>Lythraceae</taxon>
        <taxon>Punica</taxon>
    </lineage>
</organism>
<evidence type="ECO:0000256" key="5">
    <source>
        <dbReference type="ARBA" id="ARBA00023004"/>
    </source>
</evidence>
<evidence type="ECO:0000256" key="1">
    <source>
        <dbReference type="ARBA" id="ARBA00010617"/>
    </source>
</evidence>
<evidence type="ECO:0000256" key="3">
    <source>
        <dbReference type="ARBA" id="ARBA00022723"/>
    </source>
</evidence>
<dbReference type="PANTHER" id="PTHR47947">
    <property type="entry name" value="CYTOCHROME P450 82C3-RELATED"/>
    <property type="match status" value="1"/>
</dbReference>
<gene>
    <name evidence="7" type="ORF">CDL15_Pgr014496</name>
</gene>
<dbReference type="Proteomes" id="UP000197138">
    <property type="component" value="Unassembled WGS sequence"/>
</dbReference>
<protein>
    <submittedName>
        <fullName evidence="7">Uncharacterized protein</fullName>
    </submittedName>
</protein>
<dbReference type="PANTHER" id="PTHR47947:SF3">
    <property type="entry name" value="CYTOCHROME P450 81D1-LIKE"/>
    <property type="match status" value="1"/>
</dbReference>
<sequence length="156" mass="18236">MLYGIRAAEARLLIRRLFQGYSKGETKSQKQDMKSVFFELTLNVVMRMIAGKRYYGKSVEEEEEARKFKEIVSETFRLSGPTDLVNFIPALKWTGLTCGIEKSFIELHEKRDKFMKNLIEEHKNRIQDSPSSVGTSRTMIEVLLSPRETEPEYYRN</sequence>
<dbReference type="InterPro" id="IPR001128">
    <property type="entry name" value="Cyt_P450"/>
</dbReference>
<comment type="caution">
    <text evidence="7">The sequence shown here is derived from an EMBL/GenBank/DDBJ whole genome shotgun (WGS) entry which is preliminary data.</text>
</comment>
<keyword evidence="3" id="KW-0479">Metal-binding</keyword>
<comment type="similarity">
    <text evidence="1">Belongs to the cytochrome P450 family.</text>
</comment>
<keyword evidence="4" id="KW-0560">Oxidoreductase</keyword>